<evidence type="ECO:0000313" key="1">
    <source>
        <dbReference type="EMBL" id="MDA2803578.1"/>
    </source>
</evidence>
<dbReference type="InterPro" id="IPR035948">
    <property type="entry name" value="YwqG-like_sf"/>
</dbReference>
<dbReference type="RefSeq" id="WP_270676070.1">
    <property type="nucleotide sequence ID" value="NZ_JAQFWP010000004.1"/>
</dbReference>
<dbReference type="SUPFAM" id="SSF103032">
    <property type="entry name" value="Hypothetical protein YwqG"/>
    <property type="match status" value="1"/>
</dbReference>
<dbReference type="Proteomes" id="UP001165685">
    <property type="component" value="Unassembled WGS sequence"/>
</dbReference>
<accession>A0ABT4TFV5</accession>
<dbReference type="Pfam" id="PF09234">
    <property type="entry name" value="DUF1963"/>
    <property type="match status" value="1"/>
</dbReference>
<comment type="caution">
    <text evidence="1">The sequence shown here is derived from an EMBL/GenBank/DDBJ whole genome shotgun (WGS) entry which is preliminary data.</text>
</comment>
<gene>
    <name evidence="1" type="ORF">O4U47_03575</name>
</gene>
<evidence type="ECO:0000313" key="2">
    <source>
        <dbReference type="Proteomes" id="UP001165685"/>
    </source>
</evidence>
<name>A0ABT4TFV5_9ACTN</name>
<dbReference type="EMBL" id="JAQFWP010000004">
    <property type="protein sequence ID" value="MDA2803578.1"/>
    <property type="molecule type" value="Genomic_DNA"/>
</dbReference>
<reference evidence="1" key="1">
    <citation type="submission" date="2023-01" db="EMBL/GenBank/DDBJ databases">
        <title>Draft genome sequence of Nocardiopsis sp. LSu2-4 isolated from halophytes.</title>
        <authorList>
            <person name="Duangmal K."/>
            <person name="Chantavorakit T."/>
        </authorList>
    </citation>
    <scope>NUCLEOTIDE SEQUENCE</scope>
    <source>
        <strain evidence="1">LSu2-4</strain>
    </source>
</reference>
<keyword evidence="2" id="KW-1185">Reference proteome</keyword>
<dbReference type="Gene3D" id="2.30.320.10">
    <property type="entry name" value="YwqG-like"/>
    <property type="match status" value="1"/>
</dbReference>
<dbReference type="InterPro" id="IPR015315">
    <property type="entry name" value="DUF1963"/>
</dbReference>
<protein>
    <submittedName>
        <fullName evidence="1">DUF1963 domain-containing protein</fullName>
    </submittedName>
</protein>
<sequence>MRPDEFIERFRRFCADELGPDMGPRVGALARRGFDLHPADVDDVPAGRSCFGGTALLAPGTPWPEGENGPMPLLAVLDTAALRTGLDVELPRGAQLLNFFYEGHEEGIAEDIREGWTIGFEGPCTWKVVPADPAVAQETAPPTQDILIPARPVRADPMVALPDPHSTFNEPSPTEEKELWEAFERMQQRLPEIVGDATAWPFHNVPHRIDSDRAAGNRAFGWAWPMQGGPVTAENRVHLLQLDSDAHWKWADGGMVTFDIPAAALREGDFDQAGCYLASC</sequence>
<organism evidence="1 2">
    <name type="scientific">Nocardiopsis suaedae</name>
    <dbReference type="NCBI Taxonomy" id="3018444"/>
    <lineage>
        <taxon>Bacteria</taxon>
        <taxon>Bacillati</taxon>
        <taxon>Actinomycetota</taxon>
        <taxon>Actinomycetes</taxon>
        <taxon>Streptosporangiales</taxon>
        <taxon>Nocardiopsidaceae</taxon>
        <taxon>Nocardiopsis</taxon>
    </lineage>
</organism>
<proteinExistence type="predicted"/>